<reference evidence="1" key="1">
    <citation type="submission" date="2021-01" db="EMBL/GenBank/DDBJ databases">
        <authorList>
            <consortium name="Genoscope - CEA"/>
            <person name="William W."/>
        </authorList>
    </citation>
    <scope>NUCLEOTIDE SEQUENCE</scope>
</reference>
<gene>
    <name evidence="1" type="ORF">DARMORV10_C01P44570.1</name>
</gene>
<evidence type="ECO:0000313" key="1">
    <source>
        <dbReference type="EMBL" id="CAF2077646.1"/>
    </source>
</evidence>
<dbReference type="Proteomes" id="UP001295469">
    <property type="component" value="Chromosome C01"/>
</dbReference>
<sequence length="84" mass="9288">MQAVNDTWLSSDSCKFRCAAVKGVVYGSSIAAHGASSFRISTVSAFSMEYRLVVYVLFVSVWHWRWTLTAKSVALRFSKTSSVG</sequence>
<proteinExistence type="predicted"/>
<name>A0A816RV03_BRANA</name>
<organism evidence="1">
    <name type="scientific">Brassica napus</name>
    <name type="common">Rape</name>
    <dbReference type="NCBI Taxonomy" id="3708"/>
    <lineage>
        <taxon>Eukaryota</taxon>
        <taxon>Viridiplantae</taxon>
        <taxon>Streptophyta</taxon>
        <taxon>Embryophyta</taxon>
        <taxon>Tracheophyta</taxon>
        <taxon>Spermatophyta</taxon>
        <taxon>Magnoliopsida</taxon>
        <taxon>eudicotyledons</taxon>
        <taxon>Gunneridae</taxon>
        <taxon>Pentapetalae</taxon>
        <taxon>rosids</taxon>
        <taxon>malvids</taxon>
        <taxon>Brassicales</taxon>
        <taxon>Brassicaceae</taxon>
        <taxon>Brassiceae</taxon>
        <taxon>Brassica</taxon>
    </lineage>
</organism>
<accession>A0A816RV03</accession>
<dbReference type="AlphaFoldDB" id="A0A816RV03"/>
<protein>
    <submittedName>
        <fullName evidence="1">(rape) hypothetical protein</fullName>
    </submittedName>
</protein>
<dbReference type="EMBL" id="HG994365">
    <property type="protein sequence ID" value="CAF2077646.1"/>
    <property type="molecule type" value="Genomic_DNA"/>
</dbReference>